<keyword evidence="1" id="KW-0732">Signal</keyword>
<dbReference type="Gene3D" id="3.60.60.10">
    <property type="entry name" value="Penicillin V Acylase, Chain A"/>
    <property type="match status" value="1"/>
</dbReference>
<feature type="chain" id="PRO_5046572817" evidence="1">
    <location>
        <begin position="29"/>
        <end position="423"/>
    </location>
</feature>
<organism evidence="2 3">
    <name type="scientific">Kistimonas scapharcae</name>
    <dbReference type="NCBI Taxonomy" id="1036133"/>
    <lineage>
        <taxon>Bacteria</taxon>
        <taxon>Pseudomonadati</taxon>
        <taxon>Pseudomonadota</taxon>
        <taxon>Gammaproteobacteria</taxon>
        <taxon>Oceanospirillales</taxon>
        <taxon>Endozoicomonadaceae</taxon>
        <taxon>Kistimonas</taxon>
    </lineage>
</organism>
<evidence type="ECO:0000313" key="3">
    <source>
        <dbReference type="Proteomes" id="UP001500604"/>
    </source>
</evidence>
<evidence type="ECO:0000256" key="1">
    <source>
        <dbReference type="SAM" id="SignalP"/>
    </source>
</evidence>
<reference evidence="3" key="1">
    <citation type="journal article" date="2019" name="Int. J. Syst. Evol. Microbiol.">
        <title>The Global Catalogue of Microorganisms (GCM) 10K type strain sequencing project: providing services to taxonomists for standard genome sequencing and annotation.</title>
        <authorList>
            <consortium name="The Broad Institute Genomics Platform"/>
            <consortium name="The Broad Institute Genome Sequencing Center for Infectious Disease"/>
            <person name="Wu L."/>
            <person name="Ma J."/>
        </authorList>
    </citation>
    <scope>NUCLEOTIDE SEQUENCE [LARGE SCALE GENOMIC DNA]</scope>
    <source>
        <strain evidence="3">JCM 17805</strain>
    </source>
</reference>
<keyword evidence="3" id="KW-1185">Reference proteome</keyword>
<feature type="signal peptide" evidence="1">
    <location>
        <begin position="1"/>
        <end position="28"/>
    </location>
</feature>
<proteinExistence type="predicted"/>
<dbReference type="RefSeq" id="WP_345197754.1">
    <property type="nucleotide sequence ID" value="NZ_BAABFL010000451.1"/>
</dbReference>
<gene>
    <name evidence="2" type="ORF">GCM10023116_36710</name>
</gene>
<dbReference type="NCBIfam" id="NF040521">
    <property type="entry name" value="C45_proenzyme"/>
    <property type="match status" value="1"/>
</dbReference>
<dbReference type="Proteomes" id="UP001500604">
    <property type="component" value="Unassembled WGS sequence"/>
</dbReference>
<dbReference type="InterPro" id="IPR047794">
    <property type="entry name" value="C45_proenzyme-like"/>
</dbReference>
<comment type="caution">
    <text evidence="2">The sequence shown here is derived from an EMBL/GenBank/DDBJ whole genome shotgun (WGS) entry which is preliminary data.</text>
</comment>
<protein>
    <submittedName>
        <fullName evidence="2">Uncharacterized protein</fullName>
    </submittedName>
</protein>
<evidence type="ECO:0000313" key="2">
    <source>
        <dbReference type="EMBL" id="GAA4651387.1"/>
    </source>
</evidence>
<name>A0ABP8V674_9GAMM</name>
<dbReference type="EMBL" id="BAABFL010000451">
    <property type="protein sequence ID" value="GAA4651387.1"/>
    <property type="molecule type" value="Genomic_DNA"/>
</dbReference>
<accession>A0ABP8V674</accession>
<sequence>MYNKNVRMIRQTLCSVLLAMGMVASASADLIQHTDQIAEVRFSGTAYELGQHVATVAGDQIRDAIDDYAGTLDTMLPGLHVMALAKGMEGNRVYPRLKEVSPDGAAYIQGMADTLNLPESLLLSVAMSDEAILESQANGGMGFLQASKPDTHDPAAPAKCTTFGYSDGQGYGWRMANFDYMGINYSNLIVLNYTDTNGDRRIIQTWAGLIPYGGVTAGGQPLLMNTLADQGTIRQDKGEAIISEGSTPSFYLSWDAYGAKNAEELQTLFNQHNHYTAYFSYTLVDAQGNVSNIENVYGDKVNMSSADWQAHANHSIYGGAWRSLGPDFAAHSLERQQASEAFMKSHVGNASKAQAQDFAGQKPLWKGRGKMMGTVTATYFSVKGKQVDMYIQTDAVGGGQQEVHIRNYDQPLASSAKSATLVY</sequence>